<protein>
    <recommendedName>
        <fullName evidence="5">Proteoglycan</fullName>
    </recommendedName>
</protein>
<dbReference type="VEuPathDB" id="FungiDB:FOMG_11613"/>
<feature type="region of interest" description="Disordered" evidence="1">
    <location>
        <begin position="309"/>
        <end position="398"/>
    </location>
</feature>
<proteinExistence type="predicted"/>
<accession>A0A420QVI1</accession>
<feature type="region of interest" description="Disordered" evidence="1">
    <location>
        <begin position="115"/>
        <end position="278"/>
    </location>
</feature>
<dbReference type="VEuPathDB" id="FungiDB:HZS61_013353"/>
<evidence type="ECO:0000256" key="2">
    <source>
        <dbReference type="SAM" id="SignalP"/>
    </source>
</evidence>
<reference evidence="3 4" key="1">
    <citation type="journal article" date="2018" name="Sci. Rep.">
        <title>Characterisation of pathogen-specific regions and novel effector candidates in Fusarium oxysporum f. sp. cepae.</title>
        <authorList>
            <person name="Armitage A.D."/>
            <person name="Taylor A."/>
            <person name="Sobczyk M.K."/>
            <person name="Baxter L."/>
            <person name="Greenfield B.P."/>
            <person name="Bates H.J."/>
            <person name="Wilson F."/>
            <person name="Jackson A.C."/>
            <person name="Ott S."/>
            <person name="Harrison R.J."/>
            <person name="Clarkson J.P."/>
        </authorList>
    </citation>
    <scope>NUCLEOTIDE SEQUENCE [LARGE SCALE GENOMIC DNA]</scope>
    <source>
        <strain evidence="3 4">Fo_A28</strain>
    </source>
</reference>
<comment type="caution">
    <text evidence="3">The sequence shown here is derived from an EMBL/GenBank/DDBJ whole genome shotgun (WGS) entry which is preliminary data.</text>
</comment>
<feature type="compositionally biased region" description="Low complexity" evidence="1">
    <location>
        <begin position="364"/>
        <end position="388"/>
    </location>
</feature>
<feature type="chain" id="PRO_5019016193" description="Proteoglycan" evidence="2">
    <location>
        <begin position="24"/>
        <end position="662"/>
    </location>
</feature>
<dbReference type="Proteomes" id="UP000285860">
    <property type="component" value="Unassembled WGS sequence"/>
</dbReference>
<evidence type="ECO:0000313" key="4">
    <source>
        <dbReference type="Proteomes" id="UP000285860"/>
    </source>
</evidence>
<dbReference type="VEuPathDB" id="FungiDB:FOC1_g10011765"/>
<dbReference type="AlphaFoldDB" id="A0A420QVI1"/>
<feature type="region of interest" description="Disordered" evidence="1">
    <location>
        <begin position="483"/>
        <end position="572"/>
    </location>
</feature>
<feature type="compositionally biased region" description="Polar residues" evidence="1">
    <location>
        <begin position="309"/>
        <end position="326"/>
    </location>
</feature>
<feature type="compositionally biased region" description="Polar residues" evidence="1">
    <location>
        <begin position="389"/>
        <end position="398"/>
    </location>
</feature>
<organism evidence="3 4">
    <name type="scientific">Fusarium oxysporum</name>
    <name type="common">Fusarium vascular wilt</name>
    <dbReference type="NCBI Taxonomy" id="5507"/>
    <lineage>
        <taxon>Eukaryota</taxon>
        <taxon>Fungi</taxon>
        <taxon>Dikarya</taxon>
        <taxon>Ascomycota</taxon>
        <taxon>Pezizomycotina</taxon>
        <taxon>Sordariomycetes</taxon>
        <taxon>Hypocreomycetidae</taxon>
        <taxon>Hypocreales</taxon>
        <taxon>Nectriaceae</taxon>
        <taxon>Fusarium</taxon>
        <taxon>Fusarium oxysporum species complex</taxon>
    </lineage>
</organism>
<dbReference type="VEuPathDB" id="FungiDB:FOXG_05751"/>
<feature type="compositionally biased region" description="Low complexity" evidence="1">
    <location>
        <begin position="115"/>
        <end position="269"/>
    </location>
</feature>
<dbReference type="EMBL" id="MRCY01000045">
    <property type="protein sequence ID" value="RKL08818.1"/>
    <property type="molecule type" value="Genomic_DNA"/>
</dbReference>
<evidence type="ECO:0000313" key="3">
    <source>
        <dbReference type="EMBL" id="RKL08818.1"/>
    </source>
</evidence>
<feature type="compositionally biased region" description="Low complexity" evidence="1">
    <location>
        <begin position="327"/>
        <end position="355"/>
    </location>
</feature>
<name>A0A420QVI1_FUSOX</name>
<gene>
    <name evidence="3" type="ORF">BFJ68_g9308</name>
</gene>
<feature type="compositionally biased region" description="Polar residues" evidence="1">
    <location>
        <begin position="491"/>
        <end position="507"/>
    </location>
</feature>
<dbReference type="VEuPathDB" id="FungiDB:FOIG_13939"/>
<sequence length="662" mass="67443">MKLSKRLAAFWALNLSPLPSVLAASTCSQLSGSIYTGYNGNGFDILCDTSTVNGNIFAYYSEGEQFQDCVDRCDVVPICIVALYLDGSGDCALINNYQGTRSFSGNDIAIKRAVESSTSASSEATSTEATTSEAATSSEAATTEATSTEATSTEGTSTEGTTSEPATTSEAASTEATSTEATTSEATTSEISTTSETLSVSLSSMSSEDTASGSSSTSEPLSESTASSTTSVPSSSLESISETSTSAESTAATTATTNSFSTGTASIETSTDDCDDETSSLETLATVTTSTVTGSEIQSTILSTDSHISSITTNQPSEVSTSALPATSTISSQSSLTTTPNQASTSTSLPSSVTSQAGSSPPASSRATVTQTYTTYSQVASSSGSSSSDTTEVGSKTLSTSGATIIKTTSESHLPTSYPTTDSVWTVYLTLVKYVTCTTGVVAETVTTATYVTVDSNGGSYGPPVVTMPDGCIGGYQVDASGHSYPIAQPTKGSHINSPDGENSQPSVRPKLGSPGNSPSGYETGQLHIPTPAAESQGNSRPEQGNKQPSVAGQGSSKPNNSEPQPTQGDATQTAISAYQSGTLVNPLLSSSIRQGQQGILTTFATEASVTEEMQAPKSTHNHLSEAEEAPSAPVTISGANRHQCMVWTLVAGAFLGLGMLF</sequence>
<evidence type="ECO:0008006" key="5">
    <source>
        <dbReference type="Google" id="ProtNLM"/>
    </source>
</evidence>
<evidence type="ECO:0000256" key="1">
    <source>
        <dbReference type="SAM" id="MobiDB-lite"/>
    </source>
</evidence>
<dbReference type="VEuPathDB" id="FungiDB:FOZG_07867"/>
<feature type="compositionally biased region" description="Polar residues" evidence="1">
    <location>
        <begin position="534"/>
        <end position="572"/>
    </location>
</feature>
<keyword evidence="2" id="KW-0732">Signal</keyword>
<feature type="signal peptide" evidence="2">
    <location>
        <begin position="1"/>
        <end position="23"/>
    </location>
</feature>